<name>A0A399N9N9_9MICO</name>
<proteinExistence type="predicted"/>
<organism evidence="2 3">
    <name type="scientific">Clavibacter michiganensis</name>
    <dbReference type="NCBI Taxonomy" id="28447"/>
    <lineage>
        <taxon>Bacteria</taxon>
        <taxon>Bacillati</taxon>
        <taxon>Actinomycetota</taxon>
        <taxon>Actinomycetes</taxon>
        <taxon>Micrococcales</taxon>
        <taxon>Microbacteriaceae</taxon>
        <taxon>Clavibacter</taxon>
    </lineage>
</organism>
<feature type="compositionally biased region" description="Basic and acidic residues" evidence="1">
    <location>
        <begin position="47"/>
        <end position="56"/>
    </location>
</feature>
<dbReference type="Proteomes" id="UP000266298">
    <property type="component" value="Unassembled WGS sequence"/>
</dbReference>
<reference evidence="2 3" key="1">
    <citation type="submission" date="2018-08" db="EMBL/GenBank/DDBJ databases">
        <title>Genome Sequence of Clavibacter michiganensis Subspecies type strains, and the Atypical Peach-Colored Strains Isolated from Tomato.</title>
        <authorList>
            <person name="Osdaghi E."/>
            <person name="Portier P."/>
            <person name="Briand M."/>
            <person name="Jacques M.-A."/>
        </authorList>
    </citation>
    <scope>NUCLEOTIDE SEQUENCE [LARGE SCALE GENOMIC DNA]</scope>
    <source>
        <strain evidence="2 3">CFBP 7493</strain>
    </source>
</reference>
<dbReference type="AlphaFoldDB" id="A0A399N9N9"/>
<feature type="region of interest" description="Disordered" evidence="1">
    <location>
        <begin position="19"/>
        <end position="56"/>
    </location>
</feature>
<comment type="caution">
    <text evidence="2">The sequence shown here is derived from an EMBL/GenBank/DDBJ whole genome shotgun (WGS) entry which is preliminary data.</text>
</comment>
<accession>A0A399N9N9</accession>
<gene>
    <name evidence="2" type="ORF">DZF96_17270</name>
</gene>
<evidence type="ECO:0000256" key="1">
    <source>
        <dbReference type="SAM" id="MobiDB-lite"/>
    </source>
</evidence>
<evidence type="ECO:0000313" key="3">
    <source>
        <dbReference type="Proteomes" id="UP000266298"/>
    </source>
</evidence>
<sequence length="56" mass="5748">AGGEVVACAVLTAVPARSRGGVPPVPARRPTRRSLCMSDAPAVHPPDASRCEEPEV</sequence>
<dbReference type="EMBL" id="QWEC01000619">
    <property type="protein sequence ID" value="RII90461.1"/>
    <property type="molecule type" value="Genomic_DNA"/>
</dbReference>
<protein>
    <submittedName>
        <fullName evidence="2">ComF family protein</fullName>
    </submittedName>
</protein>
<evidence type="ECO:0000313" key="2">
    <source>
        <dbReference type="EMBL" id="RII90461.1"/>
    </source>
</evidence>
<feature type="non-terminal residue" evidence="2">
    <location>
        <position position="1"/>
    </location>
</feature>